<dbReference type="GO" id="GO:0009507">
    <property type="term" value="C:chloroplast"/>
    <property type="evidence" value="ECO:0007669"/>
    <property type="project" value="UniProtKB-SubCell"/>
</dbReference>
<dbReference type="HOGENOM" id="CLU_041968_0_0_1"/>
<keyword evidence="8" id="KW-1185">Reference proteome</keyword>
<dbReference type="PANTHER" id="PTHR46230">
    <property type="match status" value="1"/>
</dbReference>
<dbReference type="InterPro" id="IPR036065">
    <property type="entry name" value="BolA-like_sf"/>
</dbReference>
<dbReference type="GO" id="GO:0016226">
    <property type="term" value="P:iron-sulfur cluster assembly"/>
    <property type="evidence" value="ECO:0000318"/>
    <property type="project" value="GO_Central"/>
</dbReference>
<dbReference type="AlphaFoldDB" id="D8RKD0"/>
<accession>D8RKD0</accession>
<dbReference type="Pfam" id="PF01722">
    <property type="entry name" value="BolA"/>
    <property type="match status" value="1"/>
</dbReference>
<gene>
    <name evidence="7" type="ORF">SELMODRAFT_441524</name>
</gene>
<dbReference type="InterPro" id="IPR003808">
    <property type="entry name" value="Fe-S_metab-assoc_dom"/>
</dbReference>
<keyword evidence="3" id="KW-0934">Plastid</keyword>
<dbReference type="SUPFAM" id="SSF82657">
    <property type="entry name" value="BolA-like"/>
    <property type="match status" value="1"/>
</dbReference>
<dbReference type="InterPro" id="IPR002634">
    <property type="entry name" value="BolA"/>
</dbReference>
<organism evidence="8">
    <name type="scientific">Selaginella moellendorffii</name>
    <name type="common">Spikemoss</name>
    <dbReference type="NCBI Taxonomy" id="88036"/>
    <lineage>
        <taxon>Eukaryota</taxon>
        <taxon>Viridiplantae</taxon>
        <taxon>Streptophyta</taxon>
        <taxon>Embryophyta</taxon>
        <taxon>Tracheophyta</taxon>
        <taxon>Lycopodiopsida</taxon>
        <taxon>Selaginellales</taxon>
        <taxon>Selaginellaceae</taxon>
        <taxon>Selaginella</taxon>
    </lineage>
</organism>
<evidence type="ECO:0000313" key="8">
    <source>
        <dbReference type="Proteomes" id="UP000001514"/>
    </source>
</evidence>
<evidence type="ECO:0000256" key="3">
    <source>
        <dbReference type="ARBA" id="ARBA00022640"/>
    </source>
</evidence>
<dbReference type="KEGG" id="smo:SELMODRAFT_441524"/>
<keyword evidence="4" id="KW-0809">Transit peptide</keyword>
<sequence length="352" mass="37447">MEAARHFQGSWLCVGDWPAPGKRAALLRVSAAPSPLGGVSLSAIAASSRSAKVFRVNCTAAAAAAGEQLEEEVLPDKLREIVSLFAAVRDQRAAYEQLMHYAKRLPPLPDEHRTDANKVVGCVSRVWVRAYLGDHGKVLYEADSDSILTKGLAALLVEGLSGSRPREIIRLTPAFFHMLGLKQSLTPARTSGFYNMFRLMQKKALEMEMDSSAGSSPATAAVLASPKESDDARSAATPAAPAASAATRSPSTIAESSPPASSRSVAIEKKLQEALAPTVLEVEDVSHQHAGHAAVRGTTGGETHFNVKVVAAEFEGQSVVKRHRRVYQLLEDELKSGLHALSIVAKAPSELG</sequence>
<keyword evidence="2" id="KW-0150">Chloroplast</keyword>
<dbReference type="PANTHER" id="PTHR46230:SF3">
    <property type="entry name" value="SUFE-LIKE PROTEIN 1, CHLOROPLASTIC_MITOCHONDRIAL"/>
    <property type="match status" value="1"/>
</dbReference>
<evidence type="ECO:0000256" key="1">
    <source>
        <dbReference type="ARBA" id="ARBA00004229"/>
    </source>
</evidence>
<feature type="domain" description="Fe-S metabolism associated" evidence="6">
    <location>
        <begin position="84"/>
        <end position="202"/>
    </location>
</feature>
<dbReference type="Gramene" id="EFJ27217">
    <property type="protein sequence ID" value="EFJ27217"/>
    <property type="gene ID" value="SELMODRAFT_441524"/>
</dbReference>
<proteinExistence type="predicted"/>
<dbReference type="Gene3D" id="3.30.300.90">
    <property type="entry name" value="BolA-like"/>
    <property type="match status" value="1"/>
</dbReference>
<feature type="compositionally biased region" description="Polar residues" evidence="5">
    <location>
        <begin position="253"/>
        <end position="264"/>
    </location>
</feature>
<protein>
    <recommendedName>
        <fullName evidence="6">Fe-S metabolism associated domain-containing protein</fullName>
    </recommendedName>
</protein>
<evidence type="ECO:0000259" key="6">
    <source>
        <dbReference type="Pfam" id="PF02657"/>
    </source>
</evidence>
<comment type="subcellular location">
    <subcellularLocation>
        <location evidence="1">Plastid</location>
        <location evidence="1">Chloroplast</location>
    </subcellularLocation>
</comment>
<evidence type="ECO:0000256" key="2">
    <source>
        <dbReference type="ARBA" id="ARBA00022528"/>
    </source>
</evidence>
<dbReference type="OMA" id="DSQFKTR"/>
<name>D8RKD0_SELML</name>
<dbReference type="Proteomes" id="UP000001514">
    <property type="component" value="Unassembled WGS sequence"/>
</dbReference>
<evidence type="ECO:0000256" key="4">
    <source>
        <dbReference type="ARBA" id="ARBA00022946"/>
    </source>
</evidence>
<dbReference type="EMBL" id="GL377582">
    <property type="protein sequence ID" value="EFJ27217.1"/>
    <property type="molecule type" value="Genomic_DNA"/>
</dbReference>
<evidence type="ECO:0000256" key="5">
    <source>
        <dbReference type="SAM" id="MobiDB-lite"/>
    </source>
</evidence>
<dbReference type="eggNOG" id="KOG2313">
    <property type="taxonomic scope" value="Eukaryota"/>
</dbReference>
<dbReference type="InParanoid" id="D8RKD0"/>
<dbReference type="Gene3D" id="3.90.1010.10">
    <property type="match status" value="1"/>
</dbReference>
<dbReference type="OrthoDB" id="411584at2759"/>
<reference evidence="7 8" key="1">
    <citation type="journal article" date="2011" name="Science">
        <title>The Selaginella genome identifies genetic changes associated with the evolution of vascular plants.</title>
        <authorList>
            <person name="Banks J.A."/>
            <person name="Nishiyama T."/>
            <person name="Hasebe M."/>
            <person name="Bowman J.L."/>
            <person name="Gribskov M."/>
            <person name="dePamphilis C."/>
            <person name="Albert V.A."/>
            <person name="Aono N."/>
            <person name="Aoyama T."/>
            <person name="Ambrose B.A."/>
            <person name="Ashton N.W."/>
            <person name="Axtell M.J."/>
            <person name="Barker E."/>
            <person name="Barker M.S."/>
            <person name="Bennetzen J.L."/>
            <person name="Bonawitz N.D."/>
            <person name="Chapple C."/>
            <person name="Cheng C."/>
            <person name="Correa L.G."/>
            <person name="Dacre M."/>
            <person name="DeBarry J."/>
            <person name="Dreyer I."/>
            <person name="Elias M."/>
            <person name="Engstrom E.M."/>
            <person name="Estelle M."/>
            <person name="Feng L."/>
            <person name="Finet C."/>
            <person name="Floyd S.K."/>
            <person name="Frommer W.B."/>
            <person name="Fujita T."/>
            <person name="Gramzow L."/>
            <person name="Gutensohn M."/>
            <person name="Harholt J."/>
            <person name="Hattori M."/>
            <person name="Heyl A."/>
            <person name="Hirai T."/>
            <person name="Hiwatashi Y."/>
            <person name="Ishikawa M."/>
            <person name="Iwata M."/>
            <person name="Karol K.G."/>
            <person name="Koehler B."/>
            <person name="Kolukisaoglu U."/>
            <person name="Kubo M."/>
            <person name="Kurata T."/>
            <person name="Lalonde S."/>
            <person name="Li K."/>
            <person name="Li Y."/>
            <person name="Litt A."/>
            <person name="Lyons E."/>
            <person name="Manning G."/>
            <person name="Maruyama T."/>
            <person name="Michael T.P."/>
            <person name="Mikami K."/>
            <person name="Miyazaki S."/>
            <person name="Morinaga S."/>
            <person name="Murata T."/>
            <person name="Mueller-Roeber B."/>
            <person name="Nelson D.R."/>
            <person name="Obara M."/>
            <person name="Oguri Y."/>
            <person name="Olmstead R.G."/>
            <person name="Onodera N."/>
            <person name="Petersen B.L."/>
            <person name="Pils B."/>
            <person name="Prigge M."/>
            <person name="Rensing S.A."/>
            <person name="Riano-Pachon D.M."/>
            <person name="Roberts A.W."/>
            <person name="Sato Y."/>
            <person name="Scheller H.V."/>
            <person name="Schulz B."/>
            <person name="Schulz C."/>
            <person name="Shakirov E.V."/>
            <person name="Shibagaki N."/>
            <person name="Shinohara N."/>
            <person name="Shippen D.E."/>
            <person name="Soerensen I."/>
            <person name="Sotooka R."/>
            <person name="Sugimoto N."/>
            <person name="Sugita M."/>
            <person name="Sumikawa N."/>
            <person name="Tanurdzic M."/>
            <person name="Theissen G."/>
            <person name="Ulvskov P."/>
            <person name="Wakazuki S."/>
            <person name="Weng J.K."/>
            <person name="Willats W.W."/>
            <person name="Wipf D."/>
            <person name="Wolf P.G."/>
            <person name="Yang L."/>
            <person name="Zimmer A.D."/>
            <person name="Zhu Q."/>
            <person name="Mitros T."/>
            <person name="Hellsten U."/>
            <person name="Loque D."/>
            <person name="Otillar R."/>
            <person name="Salamov A."/>
            <person name="Schmutz J."/>
            <person name="Shapiro H."/>
            <person name="Lindquist E."/>
            <person name="Lucas S."/>
            <person name="Rokhsar D."/>
            <person name="Grigoriev I.V."/>
        </authorList>
    </citation>
    <scope>NUCLEOTIDE SEQUENCE [LARGE SCALE GENOMIC DNA]</scope>
</reference>
<dbReference type="SUPFAM" id="SSF82649">
    <property type="entry name" value="SufE/NifU"/>
    <property type="match status" value="1"/>
</dbReference>
<feature type="compositionally biased region" description="Low complexity" evidence="5">
    <location>
        <begin position="234"/>
        <end position="252"/>
    </location>
</feature>
<evidence type="ECO:0000313" key="7">
    <source>
        <dbReference type="EMBL" id="EFJ27217.1"/>
    </source>
</evidence>
<feature type="region of interest" description="Disordered" evidence="5">
    <location>
        <begin position="217"/>
        <end position="264"/>
    </location>
</feature>
<dbReference type="STRING" id="88036.D8RKD0"/>
<dbReference type="FunFam" id="3.30.300.90:FF:000004">
    <property type="entry name" value="SufE-like protein, chloroplastic"/>
    <property type="match status" value="1"/>
</dbReference>
<dbReference type="FunCoup" id="D8RKD0">
    <property type="interactions" value="676"/>
</dbReference>
<dbReference type="Pfam" id="PF02657">
    <property type="entry name" value="SufE"/>
    <property type="match status" value="1"/>
</dbReference>